<dbReference type="PANTHER" id="PTHR43603">
    <property type="entry name" value="COBW DOMAIN-CONTAINING PROTEIN DDB_G0274527"/>
    <property type="match status" value="1"/>
</dbReference>
<evidence type="ECO:0000256" key="3">
    <source>
        <dbReference type="ARBA" id="ARBA00023186"/>
    </source>
</evidence>
<dbReference type="InterPro" id="IPR051927">
    <property type="entry name" value="Zn_Chap_cDPG_Synth"/>
</dbReference>
<feature type="region of interest" description="Disordered" evidence="6">
    <location>
        <begin position="547"/>
        <end position="578"/>
    </location>
</feature>
<proteinExistence type="inferred from homology"/>
<dbReference type="AlphaFoldDB" id="A0A2V0P2Q7"/>
<dbReference type="SMART" id="SM00833">
    <property type="entry name" value="CobW_C"/>
    <property type="match status" value="1"/>
</dbReference>
<dbReference type="InterPro" id="IPR013766">
    <property type="entry name" value="Thioredoxin_domain"/>
</dbReference>
<reference evidence="8 9" key="1">
    <citation type="journal article" date="2018" name="Sci. Rep.">
        <title>Raphidocelis subcapitata (=Pseudokirchneriella subcapitata) provides an insight into genome evolution and environmental adaptations in the Sphaeropleales.</title>
        <authorList>
            <person name="Suzuki S."/>
            <person name="Yamaguchi H."/>
            <person name="Nakajima N."/>
            <person name="Kawachi M."/>
        </authorList>
    </citation>
    <scope>NUCLEOTIDE SEQUENCE [LARGE SCALE GENOMIC DNA]</scope>
    <source>
        <strain evidence="8 9">NIES-35</strain>
    </source>
</reference>
<dbReference type="InterPro" id="IPR036627">
    <property type="entry name" value="CobW-likC_sf"/>
</dbReference>
<evidence type="ECO:0000259" key="7">
    <source>
        <dbReference type="PROSITE" id="PS51352"/>
    </source>
</evidence>
<feature type="compositionally biased region" description="Acidic residues" evidence="6">
    <location>
        <begin position="555"/>
        <end position="577"/>
    </location>
</feature>
<accession>A0A2V0P2Q7</accession>
<evidence type="ECO:0000256" key="6">
    <source>
        <dbReference type="SAM" id="MobiDB-lite"/>
    </source>
</evidence>
<evidence type="ECO:0000256" key="5">
    <source>
        <dbReference type="ARBA" id="ARBA00049117"/>
    </source>
</evidence>
<dbReference type="GO" id="GO:0000166">
    <property type="term" value="F:nucleotide binding"/>
    <property type="evidence" value="ECO:0007669"/>
    <property type="project" value="UniProtKB-KW"/>
</dbReference>
<feature type="region of interest" description="Disordered" evidence="6">
    <location>
        <begin position="361"/>
        <end position="408"/>
    </location>
</feature>
<dbReference type="STRING" id="307507.A0A2V0P2Q7"/>
<dbReference type="InterPro" id="IPR003495">
    <property type="entry name" value="CobW/HypB/UreG_nucleotide-bd"/>
</dbReference>
<dbReference type="Gene3D" id="3.40.30.10">
    <property type="entry name" value="Glutaredoxin"/>
    <property type="match status" value="1"/>
</dbReference>
<evidence type="ECO:0000256" key="4">
    <source>
        <dbReference type="ARBA" id="ARBA00034320"/>
    </source>
</evidence>
<organism evidence="8 9">
    <name type="scientific">Raphidocelis subcapitata</name>
    <dbReference type="NCBI Taxonomy" id="307507"/>
    <lineage>
        <taxon>Eukaryota</taxon>
        <taxon>Viridiplantae</taxon>
        <taxon>Chlorophyta</taxon>
        <taxon>core chlorophytes</taxon>
        <taxon>Chlorophyceae</taxon>
        <taxon>CS clade</taxon>
        <taxon>Sphaeropleales</taxon>
        <taxon>Selenastraceae</taxon>
        <taxon>Raphidocelis</taxon>
    </lineage>
</organism>
<dbReference type="Pfam" id="PF02492">
    <property type="entry name" value="cobW"/>
    <property type="match status" value="1"/>
</dbReference>
<dbReference type="GO" id="GO:0016787">
    <property type="term" value="F:hydrolase activity"/>
    <property type="evidence" value="ECO:0007669"/>
    <property type="project" value="UniProtKB-KW"/>
</dbReference>
<feature type="compositionally biased region" description="Gly residues" evidence="6">
    <location>
        <begin position="364"/>
        <end position="375"/>
    </location>
</feature>
<dbReference type="InterPro" id="IPR011629">
    <property type="entry name" value="CobW-like_C"/>
</dbReference>
<dbReference type="InParanoid" id="A0A2V0P2Q7"/>
<dbReference type="Proteomes" id="UP000247498">
    <property type="component" value="Unassembled WGS sequence"/>
</dbReference>
<keyword evidence="2" id="KW-0378">Hydrolase</keyword>
<dbReference type="SUPFAM" id="SSF52540">
    <property type="entry name" value="P-loop containing nucleoside triphosphate hydrolases"/>
    <property type="match status" value="1"/>
</dbReference>
<dbReference type="Gene3D" id="3.40.50.300">
    <property type="entry name" value="P-loop containing nucleotide triphosphate hydrolases"/>
    <property type="match status" value="1"/>
</dbReference>
<keyword evidence="1" id="KW-0547">Nucleotide-binding</keyword>
<evidence type="ECO:0000256" key="2">
    <source>
        <dbReference type="ARBA" id="ARBA00022801"/>
    </source>
</evidence>
<feature type="compositionally biased region" description="Basic and acidic residues" evidence="6">
    <location>
        <begin position="394"/>
        <end position="408"/>
    </location>
</feature>
<comment type="similarity">
    <text evidence="4">Belongs to the SIMIBI class G3E GTPase family. ZNG1 subfamily.</text>
</comment>
<comment type="catalytic activity">
    <reaction evidence="5">
        <text>GTP + H2O = GDP + phosphate + H(+)</text>
        <dbReference type="Rhea" id="RHEA:19669"/>
        <dbReference type="ChEBI" id="CHEBI:15377"/>
        <dbReference type="ChEBI" id="CHEBI:15378"/>
        <dbReference type="ChEBI" id="CHEBI:37565"/>
        <dbReference type="ChEBI" id="CHEBI:43474"/>
        <dbReference type="ChEBI" id="CHEBI:58189"/>
    </reaction>
    <physiologicalReaction direction="left-to-right" evidence="5">
        <dbReference type="Rhea" id="RHEA:19670"/>
    </physiologicalReaction>
</comment>
<sequence>MLGIATGARALRLPARARGMRRLAAAAHRAWRPPLPPVPGAAAPLAGPAGAARAAVCAARRPAARAGRPMHAAAAAGAAPAAGAGPAAAPDAPAPPRLPVTVLSGFLGAGKTTLLRHLLSNADGLRVAVLVNDMASLNIDAKLIAGAPPGAAGAAAAAAAAPESLVALSNGCICCTIREDLVREVRALAGARAFEYLIVESTGISLPLPVAATFAYDGDGGSGGAAGAPAAGVSDVARLDTLVTVVDAERFVAEVLAADGLQERGLGADEGDDRTVADLLVEQVETADVLVLNKTDLVAPRQRDQLLALLAKLNPSAKIIPTSHGRVPPAEVLDTRRFSLERAQAAPGWLAEINAFEAERQRRGGAGGSGDGEGGAAASSSGRGHGHEHHAHSHSHDHGHDHGHGHRSEAEEYGISSFVYYARRPFHPGRLLRDALSHEWGGVLRSKGFMWLATRHDVMGIWQSAGGAWQGEPSALWTAALPESERPRGWREDAGAGWDPQWGDRCQQLVFIGIGMDEPGLRSMLDGCLLTDAEMALGPAGWAAELEDGLPAWDGGDEGEEGDEELGWDEEGEEGEEGERVASQRQAEAAAAPRPAAAATLAGREQASLAGALSSRKPVILFFKARHCGLCRALQEGVDLEGATRGLAVASITTDDQTAWAPEMLRYSVDTVPCFVALDSAGRAIAKTGRPRGVEHMRQSLDALARMLRR</sequence>
<dbReference type="Gene3D" id="3.30.1220.10">
    <property type="entry name" value="CobW-like, C-terminal domain"/>
    <property type="match status" value="1"/>
</dbReference>
<name>A0A2V0P2Q7_9CHLO</name>
<keyword evidence="9" id="KW-1185">Reference proteome</keyword>
<keyword evidence="3" id="KW-0143">Chaperone</keyword>
<dbReference type="SUPFAM" id="SSF52833">
    <property type="entry name" value="Thioredoxin-like"/>
    <property type="match status" value="1"/>
</dbReference>
<dbReference type="InterPro" id="IPR027417">
    <property type="entry name" value="P-loop_NTPase"/>
</dbReference>
<dbReference type="CDD" id="cd03112">
    <property type="entry name" value="CobW-like"/>
    <property type="match status" value="1"/>
</dbReference>
<dbReference type="PROSITE" id="PS51352">
    <property type="entry name" value="THIOREDOXIN_2"/>
    <property type="match status" value="1"/>
</dbReference>
<dbReference type="PANTHER" id="PTHR43603:SF1">
    <property type="entry name" value="ZINC-REGULATED GTPASE METALLOPROTEIN ACTIVATOR 1"/>
    <property type="match status" value="1"/>
</dbReference>
<dbReference type="OrthoDB" id="272672at2759"/>
<comment type="caution">
    <text evidence="8">The sequence shown here is derived from an EMBL/GenBank/DDBJ whole genome shotgun (WGS) entry which is preliminary data.</text>
</comment>
<dbReference type="Pfam" id="PF07683">
    <property type="entry name" value="CobW_C"/>
    <property type="match status" value="1"/>
</dbReference>
<evidence type="ECO:0000313" key="9">
    <source>
        <dbReference type="Proteomes" id="UP000247498"/>
    </source>
</evidence>
<feature type="domain" description="Thioredoxin" evidence="7">
    <location>
        <begin position="586"/>
        <end position="706"/>
    </location>
</feature>
<protein>
    <recommendedName>
        <fullName evidence="7">Thioredoxin domain-containing protein</fullName>
    </recommendedName>
</protein>
<dbReference type="EMBL" id="BDRX01000048">
    <property type="protein sequence ID" value="GBF94136.1"/>
    <property type="molecule type" value="Genomic_DNA"/>
</dbReference>
<evidence type="ECO:0000313" key="8">
    <source>
        <dbReference type="EMBL" id="GBF94136.1"/>
    </source>
</evidence>
<dbReference type="InterPro" id="IPR036249">
    <property type="entry name" value="Thioredoxin-like_sf"/>
</dbReference>
<evidence type="ECO:0000256" key="1">
    <source>
        <dbReference type="ARBA" id="ARBA00022741"/>
    </source>
</evidence>
<gene>
    <name evidence="8" type="ORF">Rsub_07123</name>
</gene>
<feature type="compositionally biased region" description="Basic residues" evidence="6">
    <location>
        <begin position="384"/>
        <end position="393"/>
    </location>
</feature>